<name>A0A815H682_ADIRI</name>
<feature type="transmembrane region" description="Helical" evidence="5">
    <location>
        <begin position="56"/>
        <end position="80"/>
    </location>
</feature>
<dbReference type="InterPro" id="IPR017452">
    <property type="entry name" value="GPCR_Rhodpsn_7TM"/>
</dbReference>
<protein>
    <recommendedName>
        <fullName evidence="6">G-protein coupled receptors family 1 profile domain-containing protein</fullName>
    </recommendedName>
</protein>
<evidence type="ECO:0000256" key="2">
    <source>
        <dbReference type="ARBA" id="ARBA00022692"/>
    </source>
</evidence>
<proteinExistence type="predicted"/>
<feature type="transmembrane region" description="Helical" evidence="5">
    <location>
        <begin position="273"/>
        <end position="292"/>
    </location>
</feature>
<dbReference type="EMBL" id="CAJNOJ010000260">
    <property type="protein sequence ID" value="CAF1347315.1"/>
    <property type="molecule type" value="Genomic_DNA"/>
</dbReference>
<organism evidence="7 8">
    <name type="scientific">Adineta ricciae</name>
    <name type="common">Rotifer</name>
    <dbReference type="NCBI Taxonomy" id="249248"/>
    <lineage>
        <taxon>Eukaryota</taxon>
        <taxon>Metazoa</taxon>
        <taxon>Spiralia</taxon>
        <taxon>Gnathifera</taxon>
        <taxon>Rotifera</taxon>
        <taxon>Eurotatoria</taxon>
        <taxon>Bdelloidea</taxon>
        <taxon>Adinetida</taxon>
        <taxon>Adinetidae</taxon>
        <taxon>Adineta</taxon>
    </lineage>
</organism>
<dbReference type="GO" id="GO:0016020">
    <property type="term" value="C:membrane"/>
    <property type="evidence" value="ECO:0007669"/>
    <property type="project" value="UniProtKB-SubCell"/>
</dbReference>
<evidence type="ECO:0000313" key="7">
    <source>
        <dbReference type="EMBL" id="CAF1347315.1"/>
    </source>
</evidence>
<keyword evidence="2 5" id="KW-0812">Transmembrane</keyword>
<dbReference type="GO" id="GO:0004930">
    <property type="term" value="F:G protein-coupled receptor activity"/>
    <property type="evidence" value="ECO:0007669"/>
    <property type="project" value="InterPro"/>
</dbReference>
<evidence type="ECO:0000259" key="6">
    <source>
        <dbReference type="PROSITE" id="PS50262"/>
    </source>
</evidence>
<comment type="subcellular location">
    <subcellularLocation>
        <location evidence="1">Membrane</location>
    </subcellularLocation>
</comment>
<keyword evidence="4 5" id="KW-0472">Membrane</keyword>
<feature type="transmembrane region" description="Helical" evidence="5">
    <location>
        <begin position="136"/>
        <end position="160"/>
    </location>
</feature>
<dbReference type="Proteomes" id="UP000663852">
    <property type="component" value="Unassembled WGS sequence"/>
</dbReference>
<feature type="transmembrane region" description="Helical" evidence="5">
    <location>
        <begin position="235"/>
        <end position="253"/>
    </location>
</feature>
<evidence type="ECO:0000256" key="1">
    <source>
        <dbReference type="ARBA" id="ARBA00004370"/>
    </source>
</evidence>
<dbReference type="SUPFAM" id="SSF81321">
    <property type="entry name" value="Family A G protein-coupled receptor-like"/>
    <property type="match status" value="1"/>
</dbReference>
<evidence type="ECO:0000256" key="5">
    <source>
        <dbReference type="SAM" id="Phobius"/>
    </source>
</evidence>
<comment type="caution">
    <text evidence="7">The sequence shown here is derived from an EMBL/GenBank/DDBJ whole genome shotgun (WGS) entry which is preliminary data.</text>
</comment>
<accession>A0A815H682</accession>
<gene>
    <name evidence="7" type="ORF">EDS130_LOCUS33075</name>
</gene>
<dbReference type="AlphaFoldDB" id="A0A815H682"/>
<dbReference type="PROSITE" id="PS00237">
    <property type="entry name" value="G_PROTEIN_RECEP_F1_1"/>
    <property type="match status" value="1"/>
</dbReference>
<evidence type="ECO:0000256" key="4">
    <source>
        <dbReference type="ARBA" id="ARBA00023136"/>
    </source>
</evidence>
<evidence type="ECO:0000313" key="8">
    <source>
        <dbReference type="Proteomes" id="UP000663852"/>
    </source>
</evidence>
<feature type="transmembrane region" description="Helical" evidence="5">
    <location>
        <begin position="20"/>
        <end position="44"/>
    </location>
</feature>
<dbReference type="PROSITE" id="PS50262">
    <property type="entry name" value="G_PROTEIN_RECEP_F1_2"/>
    <property type="match status" value="1"/>
</dbReference>
<feature type="transmembrane region" description="Helical" evidence="5">
    <location>
        <begin position="95"/>
        <end position="115"/>
    </location>
</feature>
<keyword evidence="3 5" id="KW-1133">Transmembrane helix</keyword>
<dbReference type="Gene3D" id="1.20.1070.10">
    <property type="entry name" value="Rhodopsin 7-helix transmembrane proteins"/>
    <property type="match status" value="1"/>
</dbReference>
<feature type="domain" description="G-protein coupled receptors family 1 profile" evidence="6">
    <location>
        <begin position="35"/>
        <end position="288"/>
    </location>
</feature>
<evidence type="ECO:0000256" key="3">
    <source>
        <dbReference type="ARBA" id="ARBA00022989"/>
    </source>
</evidence>
<reference evidence="7" key="1">
    <citation type="submission" date="2021-02" db="EMBL/GenBank/DDBJ databases">
        <authorList>
            <person name="Nowell W R."/>
        </authorList>
    </citation>
    <scope>NUCLEOTIDE SEQUENCE</scope>
</reference>
<feature type="transmembrane region" description="Helical" evidence="5">
    <location>
        <begin position="190"/>
        <end position="214"/>
    </location>
</feature>
<dbReference type="InterPro" id="IPR000276">
    <property type="entry name" value="GPCR_Rhodpsn"/>
</dbReference>
<sequence>MSINQTFATPSYSSENLSKFVLLASLEVPSILVSLSIFIYFAYYRTTRLTYKNYSILVFLFVNFLQVAIDLPMIISFYYLNGVVQPATSAYCIWWVWYDFSLNIVNCFFMAWISIERYLLVFHDTLLRNLARWKRQLLYIVPLLFCSLWPPSYYAFTIIFSPMCVTTRYYDTLTCGLPCYLFTVWGIVDLFLNTTLPVATILIFNLLLFGRVIYRNMTVRGRMQNTWHRHRKMGLQLGMISFVYLAIWIPVVVTQFGENFINPDFLFDASHTFYFLICIIPLLLPMVCLMSMPEVLKAFKVLICKQQAVAVMPSNSITLRPLPKANPVSKC</sequence>